<dbReference type="GO" id="GO:0005524">
    <property type="term" value="F:ATP binding"/>
    <property type="evidence" value="ECO:0007669"/>
    <property type="project" value="UniProtKB-KW"/>
</dbReference>
<organism evidence="2 3">
    <name type="scientific">Actinosynnema pretiosum subsp. pretiosum</name>
    <dbReference type="NCBI Taxonomy" id="103721"/>
    <lineage>
        <taxon>Bacteria</taxon>
        <taxon>Bacillati</taxon>
        <taxon>Actinomycetota</taxon>
        <taxon>Actinomycetes</taxon>
        <taxon>Pseudonocardiales</taxon>
        <taxon>Pseudonocardiaceae</taxon>
        <taxon>Actinosynnema</taxon>
    </lineage>
</organism>
<feature type="region of interest" description="Disordered" evidence="1">
    <location>
        <begin position="275"/>
        <end position="334"/>
    </location>
</feature>
<keyword evidence="2" id="KW-0067">ATP-binding</keyword>
<evidence type="ECO:0000313" key="3">
    <source>
        <dbReference type="Proteomes" id="UP000677152"/>
    </source>
</evidence>
<dbReference type="Gene3D" id="3.40.50.300">
    <property type="entry name" value="P-loop containing nucleotide triphosphate hydrolases"/>
    <property type="match status" value="1"/>
</dbReference>
<sequence>MVDKQREGLREANAGALGKPVVPSDTLMLAAHFTSADATTLPMLLLGRPGAGKSMLTKVLAARLPAEECAVVRVPLRGVPAGASISDQLQRALDIASNSRLRWQDLSDRTHTVLVVLLVGLDELPQAADFDRSGVDVPPGATVVKLEEFDDDQIAAWLREWRAAHLASIRTGVVRELTAAEALRHPHLARQPLLLLMLALCAADPQLPKLDADLSKAALYERIFDSFARREVRKPAVGASELESRVADQVFRLAVAALAMVNRGAQSVRENLRPCARGGEHHRARPGQRRLRRPIPGSHPQRRTAVRPAFASRSGCEGFHRRVRSGNVRRDAGE</sequence>
<reference evidence="2" key="1">
    <citation type="submission" date="2021-04" db="EMBL/GenBank/DDBJ databases">
        <title>Genomic sequence of Actinosynnema pretiosum subsp. pretiosum ATCC 31280 (C-14919).</title>
        <authorList>
            <person name="Bai L."/>
            <person name="Wang X."/>
            <person name="Xiao Y."/>
        </authorList>
    </citation>
    <scope>NUCLEOTIDE SEQUENCE</scope>
    <source>
        <strain evidence="2">ATCC 31280</strain>
    </source>
</reference>
<dbReference type="Proteomes" id="UP000677152">
    <property type="component" value="Chromosome"/>
</dbReference>
<accession>A0AA45R402</accession>
<dbReference type="SUPFAM" id="SSF52540">
    <property type="entry name" value="P-loop containing nucleoside triphosphate hydrolases"/>
    <property type="match status" value="1"/>
</dbReference>
<protein>
    <submittedName>
        <fullName evidence="2">ATP-binding protein</fullName>
    </submittedName>
</protein>
<keyword evidence="2" id="KW-0547">Nucleotide-binding</keyword>
<dbReference type="EMBL" id="CP073249">
    <property type="protein sequence ID" value="QUF04279.1"/>
    <property type="molecule type" value="Genomic_DNA"/>
</dbReference>
<name>A0AA45R402_9PSEU</name>
<proteinExistence type="predicted"/>
<dbReference type="InterPro" id="IPR027417">
    <property type="entry name" value="P-loop_NTPase"/>
</dbReference>
<evidence type="ECO:0000256" key="1">
    <source>
        <dbReference type="SAM" id="MobiDB-lite"/>
    </source>
</evidence>
<dbReference type="AlphaFoldDB" id="A0AA45R402"/>
<feature type="compositionally biased region" description="Basic residues" evidence="1">
    <location>
        <begin position="280"/>
        <end position="293"/>
    </location>
</feature>
<evidence type="ECO:0000313" key="2">
    <source>
        <dbReference type="EMBL" id="QUF04279.1"/>
    </source>
</evidence>
<gene>
    <name evidence="2" type="ORF">KCV87_34040</name>
</gene>